<accession>A0A210QI54</accession>
<reference evidence="3 4" key="1">
    <citation type="journal article" date="2017" name="Nat. Ecol. Evol.">
        <title>Scallop genome provides insights into evolution of bilaterian karyotype and development.</title>
        <authorList>
            <person name="Wang S."/>
            <person name="Zhang J."/>
            <person name="Jiao W."/>
            <person name="Li J."/>
            <person name="Xun X."/>
            <person name="Sun Y."/>
            <person name="Guo X."/>
            <person name="Huan P."/>
            <person name="Dong B."/>
            <person name="Zhang L."/>
            <person name="Hu X."/>
            <person name="Sun X."/>
            <person name="Wang J."/>
            <person name="Zhao C."/>
            <person name="Wang Y."/>
            <person name="Wang D."/>
            <person name="Huang X."/>
            <person name="Wang R."/>
            <person name="Lv J."/>
            <person name="Li Y."/>
            <person name="Zhang Z."/>
            <person name="Liu B."/>
            <person name="Lu W."/>
            <person name="Hui Y."/>
            <person name="Liang J."/>
            <person name="Zhou Z."/>
            <person name="Hou R."/>
            <person name="Li X."/>
            <person name="Liu Y."/>
            <person name="Li H."/>
            <person name="Ning X."/>
            <person name="Lin Y."/>
            <person name="Zhao L."/>
            <person name="Xing Q."/>
            <person name="Dou J."/>
            <person name="Li Y."/>
            <person name="Mao J."/>
            <person name="Guo H."/>
            <person name="Dou H."/>
            <person name="Li T."/>
            <person name="Mu C."/>
            <person name="Jiang W."/>
            <person name="Fu Q."/>
            <person name="Fu X."/>
            <person name="Miao Y."/>
            <person name="Liu J."/>
            <person name="Yu Q."/>
            <person name="Li R."/>
            <person name="Liao H."/>
            <person name="Li X."/>
            <person name="Kong Y."/>
            <person name="Jiang Z."/>
            <person name="Chourrout D."/>
            <person name="Li R."/>
            <person name="Bao Z."/>
        </authorList>
    </citation>
    <scope>NUCLEOTIDE SEQUENCE [LARGE SCALE GENOMIC DNA]</scope>
    <source>
        <strain evidence="3 4">PY_sf001</strain>
    </source>
</reference>
<evidence type="ECO:0000313" key="3">
    <source>
        <dbReference type="EMBL" id="OWF48379.1"/>
    </source>
</evidence>
<sequence length="130" mass="14928">MASDGVSKSIYIQALNKGDNRTEHQDSRFINRPFIAMSIATILTTLALLHLTSAIFYTNSKESDLPRIGKRHHLNPYILGRFRRPSGTEKQQAYDLSEDTERRISPKQNSEDDIVMFLSRNYNPKGNRVM</sequence>
<keyword evidence="2" id="KW-0812">Transmembrane</keyword>
<feature type="region of interest" description="Disordered" evidence="1">
    <location>
        <begin position="86"/>
        <end position="108"/>
    </location>
</feature>
<evidence type="ECO:0000256" key="2">
    <source>
        <dbReference type="SAM" id="Phobius"/>
    </source>
</evidence>
<protein>
    <submittedName>
        <fullName evidence="3">Uncharacterized protein</fullName>
    </submittedName>
</protein>
<gene>
    <name evidence="3" type="ORF">KP79_PYT18729</name>
</gene>
<organism evidence="3 4">
    <name type="scientific">Mizuhopecten yessoensis</name>
    <name type="common">Japanese scallop</name>
    <name type="synonym">Patinopecten yessoensis</name>
    <dbReference type="NCBI Taxonomy" id="6573"/>
    <lineage>
        <taxon>Eukaryota</taxon>
        <taxon>Metazoa</taxon>
        <taxon>Spiralia</taxon>
        <taxon>Lophotrochozoa</taxon>
        <taxon>Mollusca</taxon>
        <taxon>Bivalvia</taxon>
        <taxon>Autobranchia</taxon>
        <taxon>Pteriomorphia</taxon>
        <taxon>Pectinida</taxon>
        <taxon>Pectinoidea</taxon>
        <taxon>Pectinidae</taxon>
        <taxon>Mizuhopecten</taxon>
    </lineage>
</organism>
<dbReference type="AlphaFoldDB" id="A0A210QI54"/>
<comment type="caution">
    <text evidence="3">The sequence shown here is derived from an EMBL/GenBank/DDBJ whole genome shotgun (WGS) entry which is preliminary data.</text>
</comment>
<evidence type="ECO:0000313" key="4">
    <source>
        <dbReference type="Proteomes" id="UP000242188"/>
    </source>
</evidence>
<proteinExistence type="predicted"/>
<keyword evidence="2" id="KW-1133">Transmembrane helix</keyword>
<keyword evidence="4" id="KW-1185">Reference proteome</keyword>
<feature type="transmembrane region" description="Helical" evidence="2">
    <location>
        <begin position="34"/>
        <end position="57"/>
    </location>
</feature>
<keyword evidence="2" id="KW-0472">Membrane</keyword>
<name>A0A210QI54_MIZYE</name>
<dbReference type="EMBL" id="NEDP02003577">
    <property type="protein sequence ID" value="OWF48379.1"/>
    <property type="molecule type" value="Genomic_DNA"/>
</dbReference>
<dbReference type="Proteomes" id="UP000242188">
    <property type="component" value="Unassembled WGS sequence"/>
</dbReference>
<evidence type="ECO:0000256" key="1">
    <source>
        <dbReference type="SAM" id="MobiDB-lite"/>
    </source>
</evidence>